<gene>
    <name evidence="4" type="ORF">ADEAN_000551900</name>
</gene>
<reference evidence="4 5" key="1">
    <citation type="submission" date="2020-08" db="EMBL/GenBank/DDBJ databases">
        <authorList>
            <person name="Newling K."/>
            <person name="Davey J."/>
            <person name="Forrester S."/>
        </authorList>
    </citation>
    <scope>NUCLEOTIDE SEQUENCE [LARGE SCALE GENOMIC DNA]</scope>
    <source>
        <strain evidence="5">Crithidia deanei Carvalho (ATCC PRA-265)</strain>
    </source>
</reference>
<dbReference type="GO" id="GO:0006388">
    <property type="term" value="P:tRNA splicing, via endonucleolytic cleavage and ligation"/>
    <property type="evidence" value="ECO:0007669"/>
    <property type="project" value="TreeGrafter"/>
</dbReference>
<protein>
    <submittedName>
        <fullName evidence="4">mRNA cleavage and polyadenylation factor CLP1 P-loop, putative</fullName>
    </submittedName>
</protein>
<dbReference type="CDD" id="cd00882">
    <property type="entry name" value="Ras_like_GTPase"/>
    <property type="match status" value="1"/>
</dbReference>
<dbReference type="Pfam" id="PF16575">
    <property type="entry name" value="CLP1_P"/>
    <property type="match status" value="1"/>
</dbReference>
<dbReference type="Gene3D" id="2.40.30.330">
    <property type="entry name" value="Pre-mRNA cleavage complex subunit Clp1, C-terminal domain"/>
    <property type="match status" value="1"/>
</dbReference>
<name>A0A7G2CH68_9TRYP</name>
<evidence type="ECO:0000256" key="2">
    <source>
        <dbReference type="ARBA" id="ARBA00022840"/>
    </source>
</evidence>
<evidence type="ECO:0000313" key="4">
    <source>
        <dbReference type="EMBL" id="CAD2218033.1"/>
    </source>
</evidence>
<evidence type="ECO:0000313" key="5">
    <source>
        <dbReference type="Proteomes" id="UP000515908"/>
    </source>
</evidence>
<evidence type="ECO:0000256" key="1">
    <source>
        <dbReference type="ARBA" id="ARBA00022741"/>
    </source>
</evidence>
<dbReference type="AlphaFoldDB" id="A0A7G2CH68"/>
<feature type="domain" description="Clp1 P-loop" evidence="3">
    <location>
        <begin position="129"/>
        <end position="321"/>
    </location>
</feature>
<dbReference type="GO" id="GO:0005634">
    <property type="term" value="C:nucleus"/>
    <property type="evidence" value="ECO:0007669"/>
    <property type="project" value="TreeGrafter"/>
</dbReference>
<proteinExistence type="predicted"/>
<dbReference type="InterPro" id="IPR027417">
    <property type="entry name" value="P-loop_NTPase"/>
</dbReference>
<keyword evidence="1" id="KW-0547">Nucleotide-binding</keyword>
<dbReference type="InterPro" id="IPR045116">
    <property type="entry name" value="Clp1/Grc3"/>
</dbReference>
<evidence type="ECO:0000259" key="3">
    <source>
        <dbReference type="Pfam" id="PF16575"/>
    </source>
</evidence>
<dbReference type="InterPro" id="IPR038238">
    <property type="entry name" value="Clp1_C_sf"/>
</dbReference>
<keyword evidence="5" id="KW-1185">Reference proteome</keyword>
<dbReference type="SUPFAM" id="SSF52540">
    <property type="entry name" value="P-loop containing nucleoside triphosphate hydrolases"/>
    <property type="match status" value="1"/>
</dbReference>
<dbReference type="GO" id="GO:0005524">
    <property type="term" value="F:ATP binding"/>
    <property type="evidence" value="ECO:0007669"/>
    <property type="project" value="UniProtKB-KW"/>
</dbReference>
<accession>A0A7G2CH68</accession>
<dbReference type="PANTHER" id="PTHR12755:SF6">
    <property type="entry name" value="POLYRIBONUCLEOTIDE 5'-HYDROXYL-KINASE CLP1"/>
    <property type="match status" value="1"/>
</dbReference>
<organism evidence="4 5">
    <name type="scientific">Angomonas deanei</name>
    <dbReference type="NCBI Taxonomy" id="59799"/>
    <lineage>
        <taxon>Eukaryota</taxon>
        <taxon>Discoba</taxon>
        <taxon>Euglenozoa</taxon>
        <taxon>Kinetoplastea</taxon>
        <taxon>Metakinetoplastina</taxon>
        <taxon>Trypanosomatida</taxon>
        <taxon>Trypanosomatidae</taxon>
        <taxon>Strigomonadinae</taxon>
        <taxon>Angomonas</taxon>
    </lineage>
</organism>
<sequence length="425" mass="45999">MPAVQPQQHESLSVGRCTLNLYFRAGSLVLHQGSASIFNSNVKQNVKYTFENCSIPVVVTSTARLDVEGEFTYSETILSSDVFNLHCILDTVRANAALLYKQTYPDGYDGTHAMDTAVALRGPRVIVIGDQNTGKSSLCRSLINLAVKAESESKVVFVDLDIGQQSVSCPGSLSAAFMESQIPIDEGLNAVMPLTFFFGDITVSVQSRKRYLDACAVLCDAVNSVLERDEGFGNGGLIINTMGWITNLGKDLLMELCSIFSVTHIVVTGSDSDLETAAKTATTLQSGVEVLRFPRITTLMKRGGTSLANSRTSQLVRYFSGTTRTPLSPCRAVVKVADVFFFNAVTLQPMTWKEVPANSLAAVVWCDSEDQLAETNVAGYIVLLEVGKQYVSFLAPASGDLPKPYILVSPTLKLPVSKVPPINMH</sequence>
<dbReference type="EMBL" id="LR877154">
    <property type="protein sequence ID" value="CAD2218033.1"/>
    <property type="molecule type" value="Genomic_DNA"/>
</dbReference>
<dbReference type="VEuPathDB" id="TriTrypDB:ADEAN_000551900"/>
<dbReference type="Proteomes" id="UP000515908">
    <property type="component" value="Chromosome 10"/>
</dbReference>
<dbReference type="GO" id="GO:0051731">
    <property type="term" value="F:polynucleotide 5'-hydroxyl-kinase activity"/>
    <property type="evidence" value="ECO:0007669"/>
    <property type="project" value="InterPro"/>
</dbReference>
<dbReference type="Gene3D" id="3.40.50.300">
    <property type="entry name" value="P-loop containing nucleotide triphosphate hydrolases"/>
    <property type="match status" value="1"/>
</dbReference>
<dbReference type="InterPro" id="IPR032319">
    <property type="entry name" value="CLP1_P"/>
</dbReference>
<keyword evidence="2" id="KW-0067">ATP-binding</keyword>
<dbReference type="PANTHER" id="PTHR12755">
    <property type="entry name" value="CLEAVAGE/POLYADENYLATION FACTOR IA SUBUNIT CLP1P"/>
    <property type="match status" value="1"/>
</dbReference>